<dbReference type="Proteomes" id="UP001276659">
    <property type="component" value="Unassembled WGS sequence"/>
</dbReference>
<accession>A0AAD9Z432</accession>
<reference evidence="2" key="1">
    <citation type="submission" date="2022-11" db="EMBL/GenBank/DDBJ databases">
        <title>Chromosomal genome sequence assembly and mating type (MAT) locus characterization of the leprose asexual lichenized fungus Lepraria neglecta (Nyl.) Erichsen.</title>
        <authorList>
            <person name="Allen J.L."/>
            <person name="Pfeffer B."/>
        </authorList>
    </citation>
    <scope>NUCLEOTIDE SEQUENCE</scope>
    <source>
        <strain evidence="2">Allen 5258</strain>
    </source>
</reference>
<organism evidence="2 3">
    <name type="scientific">Lepraria neglecta</name>
    <dbReference type="NCBI Taxonomy" id="209136"/>
    <lineage>
        <taxon>Eukaryota</taxon>
        <taxon>Fungi</taxon>
        <taxon>Dikarya</taxon>
        <taxon>Ascomycota</taxon>
        <taxon>Pezizomycotina</taxon>
        <taxon>Lecanoromycetes</taxon>
        <taxon>OSLEUM clade</taxon>
        <taxon>Lecanoromycetidae</taxon>
        <taxon>Lecanorales</taxon>
        <taxon>Lecanorineae</taxon>
        <taxon>Stereocaulaceae</taxon>
        <taxon>Lepraria</taxon>
    </lineage>
</organism>
<dbReference type="InterPro" id="IPR011990">
    <property type="entry name" value="TPR-like_helical_dom_sf"/>
</dbReference>
<feature type="region of interest" description="Disordered" evidence="1">
    <location>
        <begin position="160"/>
        <end position="207"/>
    </location>
</feature>
<dbReference type="SUPFAM" id="SSF48452">
    <property type="entry name" value="TPR-like"/>
    <property type="match status" value="1"/>
</dbReference>
<protein>
    <submittedName>
        <fullName evidence="2">Uncharacterized protein</fullName>
    </submittedName>
</protein>
<dbReference type="Gene3D" id="1.25.40.10">
    <property type="entry name" value="Tetratricopeptide repeat domain"/>
    <property type="match status" value="1"/>
</dbReference>
<sequence length="207" mass="24187">MARIYVDRGLDGITLYDGSLQDPEVETLDVYAEVLTVASRISFIHGEVKRAVDELRHAVQFNPLDNANQARLKQYEDWEEQSIRKRDRRRETQRLECEKGHNKIIQRREQNQTLYFCRAMALSQMSRTGDAVKAMEEALAFDVGDITIFNQLTVPRKKLQDEAKQKELKRKEKNKEKNQKKGKARQTDAQRKKEANTKGNMMGEIRF</sequence>
<dbReference type="AlphaFoldDB" id="A0AAD9Z432"/>
<keyword evidence="3" id="KW-1185">Reference proteome</keyword>
<dbReference type="EMBL" id="JASNWA010000009">
    <property type="protein sequence ID" value="KAK3170328.1"/>
    <property type="molecule type" value="Genomic_DNA"/>
</dbReference>
<gene>
    <name evidence="2" type="ORF">OEA41_009715</name>
</gene>
<evidence type="ECO:0000313" key="2">
    <source>
        <dbReference type="EMBL" id="KAK3170328.1"/>
    </source>
</evidence>
<feature type="compositionally biased region" description="Basic and acidic residues" evidence="1">
    <location>
        <begin position="160"/>
        <end position="196"/>
    </location>
</feature>
<name>A0AAD9Z432_9LECA</name>
<comment type="caution">
    <text evidence="2">The sequence shown here is derived from an EMBL/GenBank/DDBJ whole genome shotgun (WGS) entry which is preliminary data.</text>
</comment>
<evidence type="ECO:0000256" key="1">
    <source>
        <dbReference type="SAM" id="MobiDB-lite"/>
    </source>
</evidence>
<proteinExistence type="predicted"/>
<evidence type="ECO:0000313" key="3">
    <source>
        <dbReference type="Proteomes" id="UP001276659"/>
    </source>
</evidence>